<dbReference type="EMBL" id="JBBMQO010000001">
    <property type="protein sequence ID" value="MEM5500087.1"/>
    <property type="molecule type" value="Genomic_DNA"/>
</dbReference>
<protein>
    <submittedName>
        <fullName evidence="1">Uncharacterized protein</fullName>
    </submittedName>
</protein>
<reference evidence="1 2" key="1">
    <citation type="submission" date="2024-03" db="EMBL/GenBank/DDBJ databases">
        <title>Community enrichment and isolation of bacterial strains for fucoidan degradation.</title>
        <authorList>
            <person name="Sichert A."/>
        </authorList>
    </citation>
    <scope>NUCLEOTIDE SEQUENCE [LARGE SCALE GENOMIC DNA]</scope>
    <source>
        <strain evidence="1 2">AS62</strain>
    </source>
</reference>
<name>A0ABU9T1T0_9HYPH</name>
<evidence type="ECO:0000313" key="2">
    <source>
        <dbReference type="Proteomes" id="UP001477870"/>
    </source>
</evidence>
<evidence type="ECO:0000313" key="1">
    <source>
        <dbReference type="EMBL" id="MEM5500087.1"/>
    </source>
</evidence>
<accession>A0ABU9T1T0</accession>
<keyword evidence="2" id="KW-1185">Reference proteome</keyword>
<comment type="caution">
    <text evidence="1">The sequence shown here is derived from an EMBL/GenBank/DDBJ whole genome shotgun (WGS) entry which is preliminary data.</text>
</comment>
<sequence length="211" mass="23831">MTLQNRVTPFGNIITDKARGLFTGNRGIIHNPDTRSLLPSRRWTSKAWIICLCSFKERRRDVFGRNGKNGGTGWSELFFLDEATALAAGHRPCFYCQRARATMFQTTFSTGQSESKMSAPQIDKLLHNERLNAGKKRLHTITNDWRSLPDGTFVGNQDKAYLISNQTLFLWKPEGYQRHDGAPQYLITAPSIVAALRSGYQPVLHDSALSR</sequence>
<dbReference type="RefSeq" id="WP_342846038.1">
    <property type="nucleotide sequence ID" value="NZ_JBBMQO010000001.1"/>
</dbReference>
<organism evidence="1 2">
    <name type="scientific">Ahrensia kielensis</name>
    <dbReference type="NCBI Taxonomy" id="76980"/>
    <lineage>
        <taxon>Bacteria</taxon>
        <taxon>Pseudomonadati</taxon>
        <taxon>Pseudomonadota</taxon>
        <taxon>Alphaproteobacteria</taxon>
        <taxon>Hyphomicrobiales</taxon>
        <taxon>Ahrensiaceae</taxon>
        <taxon>Ahrensia</taxon>
    </lineage>
</organism>
<dbReference type="Proteomes" id="UP001477870">
    <property type="component" value="Unassembled WGS sequence"/>
</dbReference>
<gene>
    <name evidence="1" type="ORF">WNY59_00645</name>
</gene>
<proteinExistence type="predicted"/>